<keyword evidence="3" id="KW-1185">Reference proteome</keyword>
<dbReference type="Proteomes" id="UP000629619">
    <property type="component" value="Unassembled WGS sequence"/>
</dbReference>
<keyword evidence="1" id="KW-0812">Transmembrane</keyword>
<accession>A0A919NB77</accession>
<comment type="caution">
    <text evidence="2">The sequence shown here is derived from an EMBL/GenBank/DDBJ whole genome shotgun (WGS) entry which is preliminary data.</text>
</comment>
<dbReference type="AlphaFoldDB" id="A0A919NB77"/>
<sequence>MKNILRPLVTAYASLPVLLPAAGLPWPALLPACLLAFLAIGELWIRAVTGRSAEVGPPAVRAGLVVLAGLLTLPAVALLLHPFGAPVAPVPLIAASALLATVLAVAGLLRLRLRRRDGDAGLDDGAGVPAQRRNDEIREQTGSRTRYAARTAVAVLAPIVLGVAVGGIAIRAVESGSRPVLPGYLTVALNGWAAGITHPVAVPSHGLTVQVRVTNSGLPTSTQWLRLRIGGTVVASRQVTVASGRVYALNVLVPALPADGCLRPVGISVGTASTVFYAKAAAKDFESAPARSVRSSTSRGRDAC</sequence>
<name>A0A919NB77_9ACTN</name>
<proteinExistence type="predicted"/>
<feature type="transmembrane region" description="Helical" evidence="1">
    <location>
        <begin position="87"/>
        <end position="109"/>
    </location>
</feature>
<feature type="transmembrane region" description="Helical" evidence="1">
    <location>
        <begin position="147"/>
        <end position="170"/>
    </location>
</feature>
<dbReference type="RefSeq" id="WP_203682967.1">
    <property type="nucleotide sequence ID" value="NZ_BOMW01000051.1"/>
</dbReference>
<keyword evidence="1" id="KW-1133">Transmembrane helix</keyword>
<gene>
    <name evidence="2" type="ORF">Asi03nite_51120</name>
</gene>
<evidence type="ECO:0000313" key="3">
    <source>
        <dbReference type="Proteomes" id="UP000629619"/>
    </source>
</evidence>
<reference evidence="2" key="1">
    <citation type="submission" date="2021-01" db="EMBL/GenBank/DDBJ databases">
        <title>Whole genome shotgun sequence of Actinoplanes siamensis NBRC 109076.</title>
        <authorList>
            <person name="Komaki H."/>
            <person name="Tamura T."/>
        </authorList>
    </citation>
    <scope>NUCLEOTIDE SEQUENCE</scope>
    <source>
        <strain evidence="2">NBRC 109076</strain>
    </source>
</reference>
<evidence type="ECO:0000313" key="2">
    <source>
        <dbReference type="EMBL" id="GIF07574.1"/>
    </source>
</evidence>
<organism evidence="2 3">
    <name type="scientific">Actinoplanes siamensis</name>
    <dbReference type="NCBI Taxonomy" id="1223317"/>
    <lineage>
        <taxon>Bacteria</taxon>
        <taxon>Bacillati</taxon>
        <taxon>Actinomycetota</taxon>
        <taxon>Actinomycetes</taxon>
        <taxon>Micromonosporales</taxon>
        <taxon>Micromonosporaceae</taxon>
        <taxon>Actinoplanes</taxon>
    </lineage>
</organism>
<feature type="transmembrane region" description="Helical" evidence="1">
    <location>
        <begin position="59"/>
        <end position="81"/>
    </location>
</feature>
<keyword evidence="1" id="KW-0472">Membrane</keyword>
<feature type="transmembrane region" description="Helical" evidence="1">
    <location>
        <begin position="28"/>
        <end position="47"/>
    </location>
</feature>
<evidence type="ECO:0000256" key="1">
    <source>
        <dbReference type="SAM" id="Phobius"/>
    </source>
</evidence>
<protein>
    <submittedName>
        <fullName evidence="2">Uncharacterized protein</fullName>
    </submittedName>
</protein>
<dbReference type="EMBL" id="BOMW01000051">
    <property type="protein sequence ID" value="GIF07574.1"/>
    <property type="molecule type" value="Genomic_DNA"/>
</dbReference>